<dbReference type="SUPFAM" id="SSF52058">
    <property type="entry name" value="L domain-like"/>
    <property type="match status" value="1"/>
</dbReference>
<evidence type="ECO:0000256" key="19">
    <source>
        <dbReference type="SAM" id="Phobius"/>
    </source>
</evidence>
<dbReference type="Proteomes" id="UP000036987">
    <property type="component" value="Unassembled WGS sequence"/>
</dbReference>
<evidence type="ECO:0000256" key="15">
    <source>
        <dbReference type="ARBA" id="ARBA00023170"/>
    </source>
</evidence>
<keyword evidence="8" id="KW-0732">Signal</keyword>
<dbReference type="Pfam" id="PF00560">
    <property type="entry name" value="LRR_1"/>
    <property type="match status" value="4"/>
</dbReference>
<comment type="caution">
    <text evidence="21">The sequence shown here is derived from an EMBL/GenBank/DDBJ whole genome shotgun (WGS) entry which is preliminary data.</text>
</comment>
<evidence type="ECO:0000256" key="1">
    <source>
        <dbReference type="ARBA" id="ARBA00004479"/>
    </source>
</evidence>
<dbReference type="STRING" id="29655.A0A0K9NPP9"/>
<keyword evidence="3" id="KW-0723">Serine/threonine-protein kinase</keyword>
<dbReference type="FunFam" id="3.80.10.10:FF:000041">
    <property type="entry name" value="LRR receptor-like serine/threonine-protein kinase ERECTA"/>
    <property type="match status" value="2"/>
</dbReference>
<evidence type="ECO:0000256" key="4">
    <source>
        <dbReference type="ARBA" id="ARBA00022553"/>
    </source>
</evidence>
<keyword evidence="5" id="KW-0433">Leucine-rich repeat</keyword>
<keyword evidence="10" id="KW-0547">Nucleotide-binding</keyword>
<dbReference type="AlphaFoldDB" id="A0A0K9NPP9"/>
<feature type="domain" description="Protein kinase" evidence="20">
    <location>
        <begin position="670"/>
        <end position="946"/>
    </location>
</feature>
<keyword evidence="15" id="KW-0675">Receptor</keyword>
<keyword evidence="4" id="KW-0597">Phosphoprotein</keyword>
<dbReference type="CDD" id="cd14066">
    <property type="entry name" value="STKc_IRAK"/>
    <property type="match status" value="1"/>
</dbReference>
<keyword evidence="22" id="KW-1185">Reference proteome</keyword>
<dbReference type="FunFam" id="3.30.200.20:FF:000217">
    <property type="entry name" value="probable LRR receptor-like serine/threonine-protein kinase At1g53430"/>
    <property type="match status" value="1"/>
</dbReference>
<evidence type="ECO:0000256" key="6">
    <source>
        <dbReference type="ARBA" id="ARBA00022679"/>
    </source>
</evidence>
<dbReference type="FunFam" id="1.10.510.10:FF:000044">
    <property type="entry name" value="Putative LRR receptor-like serine/threonine-protein kinase"/>
    <property type="match status" value="1"/>
</dbReference>
<dbReference type="InterPro" id="IPR008271">
    <property type="entry name" value="Ser/Thr_kinase_AS"/>
</dbReference>
<evidence type="ECO:0000256" key="2">
    <source>
        <dbReference type="ARBA" id="ARBA00012513"/>
    </source>
</evidence>
<evidence type="ECO:0000256" key="3">
    <source>
        <dbReference type="ARBA" id="ARBA00022527"/>
    </source>
</evidence>
<proteinExistence type="predicted"/>
<evidence type="ECO:0000256" key="17">
    <source>
        <dbReference type="ARBA" id="ARBA00047899"/>
    </source>
</evidence>
<evidence type="ECO:0000256" key="12">
    <source>
        <dbReference type="ARBA" id="ARBA00022840"/>
    </source>
</evidence>
<dbReference type="PROSITE" id="PS00108">
    <property type="entry name" value="PROTEIN_KINASE_ST"/>
    <property type="match status" value="1"/>
</dbReference>
<dbReference type="InterPro" id="IPR021720">
    <property type="entry name" value="Malectin_dom"/>
</dbReference>
<evidence type="ECO:0000313" key="21">
    <source>
        <dbReference type="EMBL" id="KMZ57960.1"/>
    </source>
</evidence>
<comment type="subcellular location">
    <subcellularLocation>
        <location evidence="1">Membrane</location>
        <topology evidence="1">Single-pass type I membrane protein</topology>
    </subcellularLocation>
</comment>
<dbReference type="InterPro" id="IPR000719">
    <property type="entry name" value="Prot_kinase_dom"/>
</dbReference>
<dbReference type="PROSITE" id="PS50011">
    <property type="entry name" value="PROTEIN_KINASE_DOM"/>
    <property type="match status" value="1"/>
</dbReference>
<gene>
    <name evidence="21" type="ORF">ZOSMA_80G00530</name>
</gene>
<protein>
    <recommendedName>
        <fullName evidence="2">non-specific serine/threonine protein kinase</fullName>
        <ecNumber evidence="2">2.7.11.1</ecNumber>
    </recommendedName>
</protein>
<evidence type="ECO:0000256" key="8">
    <source>
        <dbReference type="ARBA" id="ARBA00022729"/>
    </source>
</evidence>
<comment type="catalytic activity">
    <reaction evidence="17">
        <text>L-threonyl-[protein] + ATP = O-phospho-L-threonyl-[protein] + ADP + H(+)</text>
        <dbReference type="Rhea" id="RHEA:46608"/>
        <dbReference type="Rhea" id="RHEA-COMP:11060"/>
        <dbReference type="Rhea" id="RHEA-COMP:11605"/>
        <dbReference type="ChEBI" id="CHEBI:15378"/>
        <dbReference type="ChEBI" id="CHEBI:30013"/>
        <dbReference type="ChEBI" id="CHEBI:30616"/>
        <dbReference type="ChEBI" id="CHEBI:61977"/>
        <dbReference type="ChEBI" id="CHEBI:456216"/>
        <dbReference type="EC" id="2.7.11.1"/>
    </reaction>
</comment>
<evidence type="ECO:0000313" key="22">
    <source>
        <dbReference type="Proteomes" id="UP000036987"/>
    </source>
</evidence>
<dbReference type="GO" id="GO:0004674">
    <property type="term" value="F:protein serine/threonine kinase activity"/>
    <property type="evidence" value="ECO:0007669"/>
    <property type="project" value="UniProtKB-KW"/>
</dbReference>
<dbReference type="OrthoDB" id="1893746at2759"/>
<dbReference type="Gene3D" id="2.60.120.430">
    <property type="entry name" value="Galactose-binding lectin"/>
    <property type="match status" value="1"/>
</dbReference>
<reference evidence="22" key="1">
    <citation type="journal article" date="2016" name="Nature">
        <title>The genome of the seagrass Zostera marina reveals angiosperm adaptation to the sea.</title>
        <authorList>
            <person name="Olsen J.L."/>
            <person name="Rouze P."/>
            <person name="Verhelst B."/>
            <person name="Lin Y.-C."/>
            <person name="Bayer T."/>
            <person name="Collen J."/>
            <person name="Dattolo E."/>
            <person name="De Paoli E."/>
            <person name="Dittami S."/>
            <person name="Maumus F."/>
            <person name="Michel G."/>
            <person name="Kersting A."/>
            <person name="Lauritano C."/>
            <person name="Lohaus R."/>
            <person name="Toepel M."/>
            <person name="Tonon T."/>
            <person name="Vanneste K."/>
            <person name="Amirebrahimi M."/>
            <person name="Brakel J."/>
            <person name="Bostroem C."/>
            <person name="Chovatia M."/>
            <person name="Grimwood J."/>
            <person name="Jenkins J.W."/>
            <person name="Jueterbock A."/>
            <person name="Mraz A."/>
            <person name="Stam W.T."/>
            <person name="Tice H."/>
            <person name="Bornberg-Bauer E."/>
            <person name="Green P.J."/>
            <person name="Pearson G.A."/>
            <person name="Procaccini G."/>
            <person name="Duarte C.M."/>
            <person name="Schmutz J."/>
            <person name="Reusch T.B.H."/>
            <person name="Van de Peer Y."/>
        </authorList>
    </citation>
    <scope>NUCLEOTIDE SEQUENCE [LARGE SCALE GENOMIC DNA]</scope>
    <source>
        <strain evidence="22">cv. Finnish</strain>
    </source>
</reference>
<evidence type="ECO:0000256" key="11">
    <source>
        <dbReference type="ARBA" id="ARBA00022777"/>
    </source>
</evidence>
<keyword evidence="9" id="KW-0677">Repeat</keyword>
<dbReference type="SMART" id="SM00220">
    <property type="entry name" value="S_TKc"/>
    <property type="match status" value="1"/>
</dbReference>
<dbReference type="Gene3D" id="1.10.510.10">
    <property type="entry name" value="Transferase(Phosphotransferase) domain 1"/>
    <property type="match status" value="1"/>
</dbReference>
<evidence type="ECO:0000259" key="20">
    <source>
        <dbReference type="PROSITE" id="PS50011"/>
    </source>
</evidence>
<dbReference type="GO" id="GO:0005524">
    <property type="term" value="F:ATP binding"/>
    <property type="evidence" value="ECO:0007669"/>
    <property type="project" value="UniProtKB-KW"/>
</dbReference>
<evidence type="ECO:0000256" key="5">
    <source>
        <dbReference type="ARBA" id="ARBA00022614"/>
    </source>
</evidence>
<accession>A0A0K9NPP9</accession>
<dbReference type="InterPro" id="IPR032675">
    <property type="entry name" value="LRR_dom_sf"/>
</dbReference>
<dbReference type="Gene3D" id="3.80.10.10">
    <property type="entry name" value="Ribonuclease Inhibitor"/>
    <property type="match status" value="2"/>
</dbReference>
<evidence type="ECO:0000256" key="14">
    <source>
        <dbReference type="ARBA" id="ARBA00023136"/>
    </source>
</evidence>
<dbReference type="FunFam" id="2.60.120.430:FF:000004">
    <property type="entry name" value="Putative leucine-rich repeat receptor-like serine/threonine-protein kinase"/>
    <property type="match status" value="1"/>
</dbReference>
<evidence type="ECO:0000256" key="18">
    <source>
        <dbReference type="ARBA" id="ARBA00048679"/>
    </source>
</evidence>
<dbReference type="InterPro" id="IPR051824">
    <property type="entry name" value="LRR_Rcpt-Like_S/T_Kinase"/>
</dbReference>
<dbReference type="Pfam" id="PF11721">
    <property type="entry name" value="Malectin"/>
    <property type="match status" value="1"/>
</dbReference>
<organism evidence="21 22">
    <name type="scientific">Zostera marina</name>
    <name type="common">Eelgrass</name>
    <dbReference type="NCBI Taxonomy" id="29655"/>
    <lineage>
        <taxon>Eukaryota</taxon>
        <taxon>Viridiplantae</taxon>
        <taxon>Streptophyta</taxon>
        <taxon>Embryophyta</taxon>
        <taxon>Tracheophyta</taxon>
        <taxon>Spermatophyta</taxon>
        <taxon>Magnoliopsida</taxon>
        <taxon>Liliopsida</taxon>
        <taxon>Zosteraceae</taxon>
        <taxon>Zostera</taxon>
    </lineage>
</organism>
<keyword evidence="11" id="KW-0418">Kinase</keyword>
<dbReference type="InterPro" id="IPR001611">
    <property type="entry name" value="Leu-rich_rpt"/>
</dbReference>
<dbReference type="PANTHER" id="PTHR48006:SF60">
    <property type="entry name" value="PROTEIN KINASE DOMAIN-CONTAINING PROTEIN"/>
    <property type="match status" value="1"/>
</dbReference>
<dbReference type="InterPro" id="IPR001245">
    <property type="entry name" value="Ser-Thr/Tyr_kinase_cat_dom"/>
</dbReference>
<comment type="catalytic activity">
    <reaction evidence="18">
        <text>L-seryl-[protein] + ATP = O-phospho-L-seryl-[protein] + ADP + H(+)</text>
        <dbReference type="Rhea" id="RHEA:17989"/>
        <dbReference type="Rhea" id="RHEA-COMP:9863"/>
        <dbReference type="Rhea" id="RHEA-COMP:11604"/>
        <dbReference type="ChEBI" id="CHEBI:15378"/>
        <dbReference type="ChEBI" id="CHEBI:29999"/>
        <dbReference type="ChEBI" id="CHEBI:30616"/>
        <dbReference type="ChEBI" id="CHEBI:83421"/>
        <dbReference type="ChEBI" id="CHEBI:456216"/>
        <dbReference type="EC" id="2.7.11.1"/>
    </reaction>
</comment>
<evidence type="ECO:0000256" key="10">
    <source>
        <dbReference type="ARBA" id="ARBA00022741"/>
    </source>
</evidence>
<keyword evidence="14 19" id="KW-0472">Membrane</keyword>
<dbReference type="GO" id="GO:0045088">
    <property type="term" value="P:regulation of innate immune response"/>
    <property type="evidence" value="ECO:0000318"/>
    <property type="project" value="GO_Central"/>
</dbReference>
<evidence type="ECO:0000256" key="13">
    <source>
        <dbReference type="ARBA" id="ARBA00022989"/>
    </source>
</evidence>
<dbReference type="GO" id="GO:0004672">
    <property type="term" value="F:protein kinase activity"/>
    <property type="evidence" value="ECO:0000318"/>
    <property type="project" value="GO_Central"/>
</dbReference>
<name>A0A0K9NPP9_ZOSMR</name>
<dbReference type="EC" id="2.7.11.1" evidence="2"/>
<feature type="transmembrane region" description="Helical" evidence="19">
    <location>
        <begin position="615"/>
        <end position="637"/>
    </location>
</feature>
<keyword evidence="13 19" id="KW-1133">Transmembrane helix</keyword>
<keyword evidence="6" id="KW-0808">Transferase</keyword>
<keyword evidence="16" id="KW-0325">Glycoprotein</keyword>
<keyword evidence="12" id="KW-0067">ATP-binding</keyword>
<dbReference type="Pfam" id="PF07714">
    <property type="entry name" value="PK_Tyr_Ser-Thr"/>
    <property type="match status" value="1"/>
</dbReference>
<evidence type="ECO:0000256" key="16">
    <source>
        <dbReference type="ARBA" id="ARBA00023180"/>
    </source>
</evidence>
<dbReference type="PANTHER" id="PTHR48006">
    <property type="entry name" value="LEUCINE-RICH REPEAT-CONTAINING PROTEIN DDB_G0281931-RELATED"/>
    <property type="match status" value="1"/>
</dbReference>
<evidence type="ECO:0000256" key="9">
    <source>
        <dbReference type="ARBA" id="ARBA00022737"/>
    </source>
</evidence>
<dbReference type="EMBL" id="LFYR01001997">
    <property type="protein sequence ID" value="KMZ57960.1"/>
    <property type="molecule type" value="Genomic_DNA"/>
</dbReference>
<sequence>MEGNSKRFGIFLLGVCLFVAPRYYLTPAFAQKILDPDEVEILRQIHIKYKLNLWNFSVDPCSGQGSWKISENVVIECDCNTNTSNDQFCHISKILLKSQNINGELPEEFANLPSLSHIELNRNNFHGNIPPSWASLNLTFLSVIGNNLIGQLPEWVGNITSLEILLLESNMFSGSIPYSLGSLSFLKSLLLSCNQFTGNIPSTLGKLTNLKDFRIDGNDLCGIIPTFFVKWTKLERLYMQGTSLKGPFPLGFSSLSNISELRVTDINISGTFPPLQNMKFEHLTIRNCQLSGPLPEYIGDMKDLTHLDLSFNSFTGKIPRSYEKLKNYSLDILLLTRNNLSGEIPNWFDRMFVDFSYNLFTGPKRVSCQDQEKNLVASLAPNTSRNDISPCLLRSLPCLETPMNYELFINCGGQAVTIDNRTYVANTQSSSPSHFYESSDKKWGFSSTGFFEGIKGDKYTFNYTTTNKSSLLGTRNEKLYTSARLNPLSLKYYGFCFQKGSYIVSLHFAEIMFTDDDTVSSNGRRIFDVSIQGRKVLKNFDISKTAGGVRKGIVMNFNTSVENGTLEIHFQWLGKGTQQVPVRGVYGPLISAISVVPNFEPYIHRESDNLSTGKISGIVVGLSAFFSLLVLILLFLWQRKKLERSAEFKELEKMTGYFNLGKIKSATQNFASENKIGEGGFGPVYKGELKDGTLIAVKQLSSKSRQGNREFLNEIGMISALQHPNLVKLFGCSVEGNQLMVIYEYMKNNSLASALFGKGGMKMNLDWPTRYKIIQDVARGLAYLHEESIIKIVHRDIKASNILLDKNLNAKISDFGLAKLNEEEDTHISTRIAGTVGYMAPEYAMRGYLTEKADVYSFGIVVLEILSGKSNAGGFIPKEDCFCLLDWANVLRERKNTIQLIDPIINQYIKETHQMLNLVFWCTNQSPSLRPLMSTIVSMLEGNASLPTAPMKDERTEGTSESYNAFEDNCNENQLLEAPCLWSTFSSMLREEEYKEDDDF</sequence>
<evidence type="ECO:0000256" key="7">
    <source>
        <dbReference type="ARBA" id="ARBA00022692"/>
    </source>
</evidence>
<dbReference type="GO" id="GO:0016020">
    <property type="term" value="C:membrane"/>
    <property type="evidence" value="ECO:0007669"/>
    <property type="project" value="UniProtKB-SubCell"/>
</dbReference>
<keyword evidence="7 19" id="KW-0812">Transmembrane</keyword>
<dbReference type="SUPFAM" id="SSF56112">
    <property type="entry name" value="Protein kinase-like (PK-like)"/>
    <property type="match status" value="1"/>
</dbReference>
<dbReference type="Gene3D" id="3.30.200.20">
    <property type="entry name" value="Phosphorylase Kinase, domain 1"/>
    <property type="match status" value="1"/>
</dbReference>
<dbReference type="InterPro" id="IPR011009">
    <property type="entry name" value="Kinase-like_dom_sf"/>
</dbReference>